<feature type="region of interest" description="Disordered" evidence="1">
    <location>
        <begin position="16"/>
        <end position="71"/>
    </location>
</feature>
<evidence type="ECO:0000313" key="4">
    <source>
        <dbReference type="Proteomes" id="UP000050867"/>
    </source>
</evidence>
<gene>
    <name evidence="3" type="ORF">AQ490_14295</name>
</gene>
<reference evidence="3 4" key="1">
    <citation type="submission" date="2015-10" db="EMBL/GenBank/DDBJ databases">
        <title>Draft genome sequence of pyrrolomycin-producing Streptomyces vitaminophilus.</title>
        <authorList>
            <person name="Graham D.E."/>
            <person name="Mahan K.M."/>
            <person name="Klingeman D.M."/>
            <person name="Hettich R.L."/>
            <person name="Parry R.J."/>
        </authorList>
    </citation>
    <scope>NUCLEOTIDE SEQUENCE [LARGE SCALE GENOMIC DNA]</scope>
    <source>
        <strain evidence="3 4">ATCC 31673</strain>
    </source>
</reference>
<name>A0A0T6LW89_WENVI</name>
<protein>
    <recommendedName>
        <fullName evidence="2">DUF8017 domain-containing protein</fullName>
    </recommendedName>
</protein>
<proteinExistence type="predicted"/>
<evidence type="ECO:0000256" key="1">
    <source>
        <dbReference type="SAM" id="MobiDB-lite"/>
    </source>
</evidence>
<dbReference type="Pfam" id="PF26056">
    <property type="entry name" value="DUF8017"/>
    <property type="match status" value="1"/>
</dbReference>
<evidence type="ECO:0000313" key="3">
    <source>
        <dbReference type="EMBL" id="KRV50281.1"/>
    </source>
</evidence>
<evidence type="ECO:0000259" key="2">
    <source>
        <dbReference type="Pfam" id="PF26056"/>
    </source>
</evidence>
<dbReference type="InterPro" id="IPR058330">
    <property type="entry name" value="DUF8017"/>
</dbReference>
<accession>A0A0T6LW89</accession>
<comment type="caution">
    <text evidence="3">The sequence shown here is derived from an EMBL/GenBank/DDBJ whole genome shotgun (WGS) entry which is preliminary data.</text>
</comment>
<dbReference type="Proteomes" id="UP000050867">
    <property type="component" value="Unassembled WGS sequence"/>
</dbReference>
<dbReference type="eggNOG" id="ENOG50334N1">
    <property type="taxonomic scope" value="Bacteria"/>
</dbReference>
<feature type="domain" description="DUF8017" evidence="2">
    <location>
        <begin position="97"/>
        <end position="225"/>
    </location>
</feature>
<keyword evidence="4" id="KW-1185">Reference proteome</keyword>
<sequence>MAAGALLVGGAVVGGVVLLGGDDDGGSPPNQAEPSASVPADPPGQDGNKQREPDGQPPQEREPTDQPGRSDVAVDSALGISLPVPEGFRNQSTADRAYVSTDPYQCATSDSGVCVSAGAYTLAGKGTIPRAAAERDIAANAADAYGEIKGHRQVRAERVTVAGKEGYLVRWTVDAAKGPDGVVQTVAFPSPVSGTMTIVRLGFDDTDRAPELSVMDTIVEGIRAAGPKNGV</sequence>
<feature type="compositionally biased region" description="Basic and acidic residues" evidence="1">
    <location>
        <begin position="48"/>
        <end position="64"/>
    </location>
</feature>
<dbReference type="AlphaFoldDB" id="A0A0T6LW89"/>
<organism evidence="3 4">
    <name type="scientific">Wenjunlia vitaminophila</name>
    <name type="common">Streptomyces vitaminophilus</name>
    <dbReference type="NCBI Taxonomy" id="76728"/>
    <lineage>
        <taxon>Bacteria</taxon>
        <taxon>Bacillati</taxon>
        <taxon>Actinomycetota</taxon>
        <taxon>Actinomycetes</taxon>
        <taxon>Kitasatosporales</taxon>
        <taxon>Streptomycetaceae</taxon>
        <taxon>Wenjunlia</taxon>
    </lineage>
</organism>
<dbReference type="EMBL" id="LLZU01000005">
    <property type="protein sequence ID" value="KRV50281.1"/>
    <property type="molecule type" value="Genomic_DNA"/>
</dbReference>